<dbReference type="InterPro" id="IPR005182">
    <property type="entry name" value="YdbS-like_PH"/>
</dbReference>
<dbReference type="PIRSF" id="PIRSF026631">
    <property type="entry name" value="UCP026631"/>
    <property type="match status" value="1"/>
</dbReference>
<dbReference type="InterPro" id="IPR014529">
    <property type="entry name" value="UCP026631"/>
</dbReference>
<comment type="caution">
    <text evidence="3">The sequence shown here is derived from an EMBL/GenBank/DDBJ whole genome shotgun (WGS) entry which is preliminary data.</text>
</comment>
<evidence type="ECO:0000313" key="3">
    <source>
        <dbReference type="EMBL" id="MFC0392233.1"/>
    </source>
</evidence>
<organism evidence="3 4">
    <name type="scientific">Paenibacillus mendelii</name>
    <dbReference type="NCBI Taxonomy" id="206163"/>
    <lineage>
        <taxon>Bacteria</taxon>
        <taxon>Bacillati</taxon>
        <taxon>Bacillota</taxon>
        <taxon>Bacilli</taxon>
        <taxon>Bacillales</taxon>
        <taxon>Paenibacillaceae</taxon>
        <taxon>Paenibacillus</taxon>
    </lineage>
</organism>
<dbReference type="PANTHER" id="PTHR34473">
    <property type="entry name" value="UPF0699 TRANSMEMBRANE PROTEIN YDBS"/>
    <property type="match status" value="1"/>
</dbReference>
<dbReference type="RefSeq" id="WP_204819344.1">
    <property type="nucleotide sequence ID" value="NZ_JANHOF010000003.1"/>
</dbReference>
<feature type="transmembrane region" description="Helical" evidence="1">
    <location>
        <begin position="20"/>
        <end position="44"/>
    </location>
</feature>
<reference evidence="3 4" key="1">
    <citation type="submission" date="2024-09" db="EMBL/GenBank/DDBJ databases">
        <authorList>
            <person name="Sun Q."/>
            <person name="Mori K."/>
        </authorList>
    </citation>
    <scope>NUCLEOTIDE SEQUENCE [LARGE SCALE GENOMIC DNA]</scope>
    <source>
        <strain evidence="3 4">CCM 4839</strain>
    </source>
</reference>
<feature type="transmembrane region" description="Helical" evidence="1">
    <location>
        <begin position="388"/>
        <end position="407"/>
    </location>
</feature>
<gene>
    <name evidence="3" type="ORF">ACFFJ8_12750</name>
</gene>
<evidence type="ECO:0000256" key="1">
    <source>
        <dbReference type="SAM" id="Phobius"/>
    </source>
</evidence>
<keyword evidence="1" id="KW-1133">Transmembrane helix</keyword>
<keyword evidence="4" id="KW-1185">Reference proteome</keyword>
<feature type="domain" description="YdbS-like PH" evidence="2">
    <location>
        <begin position="285"/>
        <end position="350"/>
    </location>
</feature>
<feature type="transmembrane region" description="Helical" evidence="1">
    <location>
        <begin position="258"/>
        <end position="281"/>
    </location>
</feature>
<keyword evidence="1" id="KW-0472">Membrane</keyword>
<accession>A0ABV6JC80</accession>
<dbReference type="Pfam" id="PF03703">
    <property type="entry name" value="bPH_2"/>
    <property type="match status" value="3"/>
</dbReference>
<evidence type="ECO:0000259" key="2">
    <source>
        <dbReference type="Pfam" id="PF03703"/>
    </source>
</evidence>
<feature type="transmembrane region" description="Helical" evidence="1">
    <location>
        <begin position="214"/>
        <end position="238"/>
    </location>
</feature>
<protein>
    <submittedName>
        <fullName evidence="3">PH domain-containing protein</fullName>
    </submittedName>
</protein>
<feature type="transmembrane region" description="Helical" evidence="1">
    <location>
        <begin position="50"/>
        <end position="72"/>
    </location>
</feature>
<dbReference type="Proteomes" id="UP001589818">
    <property type="component" value="Unassembled WGS sequence"/>
</dbReference>
<sequence>MKKSEEGVQGGKHRLHPVSLVFFIAKTAKDLVYPLIAFLVSTVFRDGVNWLWVAGGAGLFLLLLFLLAWLNWYRFVYVIDRGSLLVEHGIWVRKKVWISGDRVQSVDSTAGLLHRPFGLVKLQVETAGGKKPEAILTAIPIAEAERIRLALTSRKPGVITEEPSMDLAMEPNSGQENQGEQAAGSLTVHGNASAARVPAEEPIKAKAILPMKDLLIYSSTSGQIGIVLALLGTGFSQLDNILKNFNVWEELEHYLGATWYVWGAIIVLILAWLFAFLGTVLTEYGFTLKLEDDKLIIERGLLERKQVTISLDRIQAIHLVENALRRPFGLVSVRVVTAGYSGGKEGQTGLMFPIVRAVELEGFLQQFAPKFSVPADWTPLEPRALRSYLFIPVLITAAMAILAMVLIPYRLGWIAWILPLVTACWCWLSFKQAGWSTGDRQIAIRYGGLSRQRALIPRQRIQWHEVTQSPIQARRELATLRVALTSGAARSLFSVRHASASAAHHLSTWISTRKGK</sequence>
<name>A0ABV6JC80_9BACL</name>
<feature type="domain" description="YdbS-like PH" evidence="2">
    <location>
        <begin position="72"/>
        <end position="148"/>
    </location>
</feature>
<proteinExistence type="predicted"/>
<feature type="transmembrane region" description="Helical" evidence="1">
    <location>
        <begin position="413"/>
        <end position="430"/>
    </location>
</feature>
<dbReference type="EMBL" id="JBHLVF010000017">
    <property type="protein sequence ID" value="MFC0392233.1"/>
    <property type="molecule type" value="Genomic_DNA"/>
</dbReference>
<evidence type="ECO:0000313" key="4">
    <source>
        <dbReference type="Proteomes" id="UP001589818"/>
    </source>
</evidence>
<keyword evidence="1" id="KW-0812">Transmembrane</keyword>
<feature type="domain" description="YdbS-like PH" evidence="2">
    <location>
        <begin position="432"/>
        <end position="510"/>
    </location>
</feature>
<dbReference type="PANTHER" id="PTHR34473:SF2">
    <property type="entry name" value="UPF0699 TRANSMEMBRANE PROTEIN YDBT"/>
    <property type="match status" value="1"/>
</dbReference>